<evidence type="ECO:0000256" key="1">
    <source>
        <dbReference type="SAM" id="MobiDB-lite"/>
    </source>
</evidence>
<dbReference type="InterPro" id="IPR036514">
    <property type="entry name" value="SGNH_hydro_sf"/>
</dbReference>
<sequence>MPRACAAPRPWRPFRPSSKSARPTSRSSSDRRVIASVPHPRVLTAAKVVLSPLLLLQAVRVRATALQLPEAEGPRRGRVRAPAGRARSDAPLRLLVVGDSSAAGVGVAHQREALVGHLARTLADELGRPVHWQLVARTGDTTGEALAHLREHQARGDLDPADLLVTALGVNDVVQQVPVARSLQQLQALHTLASEAAGVRYWLHSGLPPMHQFPLLPKPLRWVLGSQAELLNRHLQASLGDQRDRALRRLPPALRVDADRGLMAADGFHPGPQGYAVWGRALGQFAASRWRRQQRAH</sequence>
<proteinExistence type="predicted"/>
<dbReference type="AlphaFoldDB" id="A0A437LLI0"/>
<feature type="compositionally biased region" description="Low complexity" evidence="1">
    <location>
        <begin position="1"/>
        <end position="27"/>
    </location>
</feature>
<evidence type="ECO:0000259" key="2">
    <source>
        <dbReference type="Pfam" id="PF13472"/>
    </source>
</evidence>
<dbReference type="Gene3D" id="3.40.50.1110">
    <property type="entry name" value="SGNH hydrolase"/>
    <property type="match status" value="1"/>
</dbReference>
<reference evidence="3 4" key="1">
    <citation type="submission" date="2019-01" db="EMBL/GenBank/DDBJ databases">
        <authorList>
            <person name="Chen W.-M."/>
        </authorList>
    </citation>
    <scope>NUCLEOTIDE SEQUENCE [LARGE SCALE GENOMIC DNA]</scope>
    <source>
        <strain evidence="3 4">CCP-18</strain>
    </source>
</reference>
<dbReference type="Proteomes" id="UP000288587">
    <property type="component" value="Unassembled WGS sequence"/>
</dbReference>
<dbReference type="EMBL" id="SACM01000002">
    <property type="protein sequence ID" value="RVT86275.1"/>
    <property type="molecule type" value="Genomic_DNA"/>
</dbReference>
<comment type="caution">
    <text evidence="3">The sequence shown here is derived from an EMBL/GenBank/DDBJ whole genome shotgun (WGS) entry which is preliminary data.</text>
</comment>
<keyword evidence="3" id="KW-0378">Hydrolase</keyword>
<feature type="region of interest" description="Disordered" evidence="1">
    <location>
        <begin position="1"/>
        <end position="33"/>
    </location>
</feature>
<dbReference type="Pfam" id="PF13472">
    <property type="entry name" value="Lipase_GDSL_2"/>
    <property type="match status" value="1"/>
</dbReference>
<gene>
    <name evidence="3" type="ORF">EOD73_09600</name>
</gene>
<protein>
    <submittedName>
        <fullName evidence="3">SGNH/GDSL hydrolase family protein</fullName>
    </submittedName>
</protein>
<feature type="domain" description="SGNH hydrolase-type esterase" evidence="2">
    <location>
        <begin position="96"/>
        <end position="277"/>
    </location>
</feature>
<evidence type="ECO:0000313" key="4">
    <source>
        <dbReference type="Proteomes" id="UP000288587"/>
    </source>
</evidence>
<dbReference type="CDD" id="cd01836">
    <property type="entry name" value="FeeA_FeeB_like"/>
    <property type="match status" value="1"/>
</dbReference>
<accession>A0A437LLI0</accession>
<evidence type="ECO:0000313" key="3">
    <source>
        <dbReference type="EMBL" id="RVT86275.1"/>
    </source>
</evidence>
<name>A0A437LLI0_9BURK</name>
<dbReference type="SUPFAM" id="SSF52266">
    <property type="entry name" value="SGNH hydrolase"/>
    <property type="match status" value="1"/>
</dbReference>
<keyword evidence="4" id="KW-1185">Reference proteome</keyword>
<dbReference type="InterPro" id="IPR013830">
    <property type="entry name" value="SGNH_hydro"/>
</dbReference>
<dbReference type="OrthoDB" id="9804395at2"/>
<organism evidence="3 4">
    <name type="scientific">Inhella crocodyli</name>
    <dbReference type="NCBI Taxonomy" id="2499851"/>
    <lineage>
        <taxon>Bacteria</taxon>
        <taxon>Pseudomonadati</taxon>
        <taxon>Pseudomonadota</taxon>
        <taxon>Betaproteobacteria</taxon>
        <taxon>Burkholderiales</taxon>
        <taxon>Sphaerotilaceae</taxon>
        <taxon>Inhella</taxon>
    </lineage>
</organism>
<dbReference type="GO" id="GO:0016788">
    <property type="term" value="F:hydrolase activity, acting on ester bonds"/>
    <property type="evidence" value="ECO:0007669"/>
    <property type="project" value="UniProtKB-ARBA"/>
</dbReference>